<dbReference type="AlphaFoldDB" id="A0AAN9QBW6"/>
<gene>
    <name evidence="1" type="ORF">VNO77_23646</name>
</gene>
<keyword evidence="2" id="KW-1185">Reference proteome</keyword>
<protein>
    <submittedName>
        <fullName evidence="1">Uncharacterized protein</fullName>
    </submittedName>
</protein>
<proteinExistence type="predicted"/>
<dbReference type="EMBL" id="JAYMYQ010000005">
    <property type="protein sequence ID" value="KAK7329477.1"/>
    <property type="molecule type" value="Genomic_DNA"/>
</dbReference>
<sequence>MLLVNSSLGSDPRPGQPRRAEIPIYDIAIRDVIPLNVGDQVVDGSGTRLVTDASINTKWGFLMASISEDTGKDLAAEIPDSLTTINEGIPNAVIPILRTRLRAVRISYDSRTGIGLIMEGLNWDDTVSVGQVESNSRNSSLDLNQEPQQDHRSIYAVTSILFSNKQVETGKSPGARGSQSKPYSVFCLVSATGSVCNFSYYNFSFSRPLRSRLVAKEIGNAATGYNCQY</sequence>
<dbReference type="Proteomes" id="UP001367508">
    <property type="component" value="Unassembled WGS sequence"/>
</dbReference>
<name>A0AAN9QBW6_CANGL</name>
<accession>A0AAN9QBW6</accession>
<evidence type="ECO:0000313" key="2">
    <source>
        <dbReference type="Proteomes" id="UP001367508"/>
    </source>
</evidence>
<organism evidence="1 2">
    <name type="scientific">Canavalia gladiata</name>
    <name type="common">Sword bean</name>
    <name type="synonym">Dolichos gladiatus</name>
    <dbReference type="NCBI Taxonomy" id="3824"/>
    <lineage>
        <taxon>Eukaryota</taxon>
        <taxon>Viridiplantae</taxon>
        <taxon>Streptophyta</taxon>
        <taxon>Embryophyta</taxon>
        <taxon>Tracheophyta</taxon>
        <taxon>Spermatophyta</taxon>
        <taxon>Magnoliopsida</taxon>
        <taxon>eudicotyledons</taxon>
        <taxon>Gunneridae</taxon>
        <taxon>Pentapetalae</taxon>
        <taxon>rosids</taxon>
        <taxon>fabids</taxon>
        <taxon>Fabales</taxon>
        <taxon>Fabaceae</taxon>
        <taxon>Papilionoideae</taxon>
        <taxon>50 kb inversion clade</taxon>
        <taxon>NPAAA clade</taxon>
        <taxon>indigoferoid/millettioid clade</taxon>
        <taxon>Phaseoleae</taxon>
        <taxon>Canavalia</taxon>
    </lineage>
</organism>
<reference evidence="1 2" key="1">
    <citation type="submission" date="2024-01" db="EMBL/GenBank/DDBJ databases">
        <title>The genomes of 5 underutilized Papilionoideae crops provide insights into root nodulation and disease resistanc.</title>
        <authorList>
            <person name="Jiang F."/>
        </authorList>
    </citation>
    <scope>NUCLEOTIDE SEQUENCE [LARGE SCALE GENOMIC DNA]</scope>
    <source>
        <strain evidence="1">LVBAO_FW01</strain>
        <tissue evidence="1">Leaves</tissue>
    </source>
</reference>
<evidence type="ECO:0000313" key="1">
    <source>
        <dbReference type="EMBL" id="KAK7329477.1"/>
    </source>
</evidence>
<comment type="caution">
    <text evidence="1">The sequence shown here is derived from an EMBL/GenBank/DDBJ whole genome shotgun (WGS) entry which is preliminary data.</text>
</comment>